<dbReference type="SUPFAM" id="SSF53955">
    <property type="entry name" value="Lysozyme-like"/>
    <property type="match status" value="1"/>
</dbReference>
<dbReference type="InterPro" id="IPR023346">
    <property type="entry name" value="Lysozyme-like_dom_sf"/>
</dbReference>
<comment type="caution">
    <text evidence="3">The sequence shown here is derived from an EMBL/GenBank/DDBJ whole genome shotgun (WGS) entry which is preliminary data.</text>
</comment>
<sequence length="684" mass="72090">MSEDPTTAGLSTAEITATEALLGYRERDAFDAAERAEGGDEALVGVLATVPSPAALAAAARVSGRAFRLIVDYETGGRSYYERIIKSRPIWPKASSGVTIGFGYDLGYVGPDEYRKDWSGLIAILSAPQRAALEACIGHHSGRDSAATMTALVGSVRDIVVSWELSEAVFRARTLPKYALQTANALPNTDRLNGDCFGTLVSLTFNRGASYGKAFNPATDPKDRYREMRAIKAAMVAGAHADIPRQIKAMIRIWAGTAVEEGMRRRRTDEAALFLDGLAAGAPAGGPAVAALEEPGAFIAAAGAGAGAGEGLVASTFSDEDNWVETSEDDLAEMALDGFAIGVAAAGASWAADAVQPDYAHLGEGLTLRVPFALTADDLALLAALNDFDVAALANDTPVLFGLRGAGIVKDHTAREGITLVDQRPDHALPRCVIGAWDVKAGKVSVFPASTVPNQAAVATFRNRGTSGNLLPTGLYHYVCGAHVTSRATPGCFLLRKPDMSKRMVVVRRSKDDLAYETTDLVDRCQPGDNIHPAFFSQPTGFSSFGCQTVTGTFRDGVHSGPWAAFRKAAGLVDVDGAPGRRYLYMLLTGAEARLASRLRLDGLADDPVARRRLRRLRAGSTGPAARRLQERLGLAGPDGELGPVTAESLHRFQAARGGGSDGIFTPELDATLGWQVFAAGASA</sequence>
<proteinExistence type="predicted"/>
<protein>
    <submittedName>
        <fullName evidence="3">GH24 family phage-related lysozyme (Muramidase)</fullName>
    </submittedName>
</protein>
<dbReference type="RefSeq" id="WP_306890838.1">
    <property type="nucleotide sequence ID" value="NZ_JAUSVR010000010.1"/>
</dbReference>
<evidence type="ECO:0000313" key="3">
    <source>
        <dbReference type="EMBL" id="MDQ0512157.1"/>
    </source>
</evidence>
<dbReference type="Gene3D" id="1.10.101.10">
    <property type="entry name" value="PGBD-like superfamily/PGBD"/>
    <property type="match status" value="1"/>
</dbReference>
<name>A0ABU0LTX0_9HYPH</name>
<dbReference type="EMBL" id="JAUSVR010000010">
    <property type="protein sequence ID" value="MDQ0512157.1"/>
    <property type="molecule type" value="Genomic_DNA"/>
</dbReference>
<dbReference type="InterPro" id="IPR036365">
    <property type="entry name" value="PGBD-like_sf"/>
</dbReference>
<gene>
    <name evidence="3" type="ORF">QOZ99_003059</name>
</gene>
<dbReference type="InterPro" id="IPR023347">
    <property type="entry name" value="Lysozyme_dom_sf"/>
</dbReference>
<dbReference type="Gene3D" id="1.10.530.40">
    <property type="match status" value="1"/>
</dbReference>
<keyword evidence="4" id="KW-1185">Reference proteome</keyword>
<keyword evidence="2" id="KW-0081">Bacteriolytic enzyme</keyword>
<accession>A0ABU0LTX0</accession>
<dbReference type="SUPFAM" id="SSF47090">
    <property type="entry name" value="PGBD-like"/>
    <property type="match status" value="1"/>
</dbReference>
<dbReference type="Proteomes" id="UP001235094">
    <property type="component" value="Unassembled WGS sequence"/>
</dbReference>
<evidence type="ECO:0000256" key="2">
    <source>
        <dbReference type="ARBA" id="ARBA00022638"/>
    </source>
</evidence>
<dbReference type="InterPro" id="IPR036366">
    <property type="entry name" value="PGBDSf"/>
</dbReference>
<evidence type="ECO:0000313" key="4">
    <source>
        <dbReference type="Proteomes" id="UP001235094"/>
    </source>
</evidence>
<evidence type="ECO:0000256" key="1">
    <source>
        <dbReference type="ARBA" id="ARBA00022529"/>
    </source>
</evidence>
<reference evidence="3 4" key="1">
    <citation type="submission" date="2023-07" db="EMBL/GenBank/DDBJ databases">
        <title>Genomic Encyclopedia of Type Strains, Phase IV (KMG-IV): sequencing the most valuable type-strain genomes for metagenomic binning, comparative biology and taxonomic classification.</title>
        <authorList>
            <person name="Goeker M."/>
        </authorList>
    </citation>
    <scope>NUCLEOTIDE SEQUENCE [LARGE SCALE GENOMIC DNA]</scope>
    <source>
        <strain evidence="3 4">DSM 15561</strain>
    </source>
</reference>
<dbReference type="CDD" id="cd16904">
    <property type="entry name" value="pesticin_lyz-like"/>
    <property type="match status" value="1"/>
</dbReference>
<keyword evidence="1" id="KW-0929">Antimicrobial</keyword>
<organism evidence="3 4">
    <name type="scientific">Ancylobacter amanitiformis</name>
    <dbReference type="NCBI Taxonomy" id="217069"/>
    <lineage>
        <taxon>Bacteria</taxon>
        <taxon>Pseudomonadati</taxon>
        <taxon>Pseudomonadota</taxon>
        <taxon>Alphaproteobacteria</taxon>
        <taxon>Hyphomicrobiales</taxon>
        <taxon>Xanthobacteraceae</taxon>
        <taxon>Ancylobacter</taxon>
    </lineage>
</organism>